<accession>A0A6M0K137</accession>
<dbReference type="Gene3D" id="3.40.50.1110">
    <property type="entry name" value="SGNH hydrolase"/>
    <property type="match status" value="1"/>
</dbReference>
<dbReference type="AlphaFoldDB" id="A0A6M0K137"/>
<feature type="domain" description="SGNH hydrolase-type esterase" evidence="1">
    <location>
        <begin position="47"/>
        <end position="198"/>
    </location>
</feature>
<dbReference type="GO" id="GO:0004622">
    <property type="term" value="F:phosphatidylcholine lysophospholipase activity"/>
    <property type="evidence" value="ECO:0007669"/>
    <property type="project" value="TreeGrafter"/>
</dbReference>
<protein>
    <submittedName>
        <fullName evidence="2">Arylesterase</fullName>
    </submittedName>
</protein>
<keyword evidence="3" id="KW-1185">Reference proteome</keyword>
<sequence length="213" mass="23276">MKPSSRTGRAEHFRALSALILPAILALLLGCEQPRLSPIPPNGTLLAFGDSLTYGVGTDPAHSYPSVLERLSGRRVINAGVSGEVTADGLPRLRGLLAQSRPDLLLLLEGGNDILRNRDPQATKRNLAAMIELAEANGIEVVLIGLPEKRLFSSTAPFYTELAEEYDLVFEDDLVAQLMRRSRYKSDAIHFNQEGYRAMAESIHDLLVEEGAL</sequence>
<evidence type="ECO:0000313" key="3">
    <source>
        <dbReference type="Proteomes" id="UP000483379"/>
    </source>
</evidence>
<organism evidence="2 3">
    <name type="scientific">Thiorhodococcus minor</name>
    <dbReference type="NCBI Taxonomy" id="57489"/>
    <lineage>
        <taxon>Bacteria</taxon>
        <taxon>Pseudomonadati</taxon>
        <taxon>Pseudomonadota</taxon>
        <taxon>Gammaproteobacteria</taxon>
        <taxon>Chromatiales</taxon>
        <taxon>Chromatiaceae</taxon>
        <taxon>Thiorhodococcus</taxon>
    </lineage>
</organism>
<reference evidence="2 3" key="1">
    <citation type="submission" date="2020-02" db="EMBL/GenBank/DDBJ databases">
        <title>Genome sequences of Thiorhodococcus mannitoliphagus and Thiorhodococcus minor, purple sulfur photosynthetic bacteria in the gammaproteobacterial family, Chromatiaceae.</title>
        <authorList>
            <person name="Aviles F.A."/>
            <person name="Meyer T.E."/>
            <person name="Kyndt J.A."/>
        </authorList>
    </citation>
    <scope>NUCLEOTIDE SEQUENCE [LARGE SCALE GENOMIC DNA]</scope>
    <source>
        <strain evidence="2 3">DSM 11518</strain>
    </source>
</reference>
<dbReference type="InterPro" id="IPR036514">
    <property type="entry name" value="SGNH_hydro_sf"/>
</dbReference>
<proteinExistence type="predicted"/>
<dbReference type="PANTHER" id="PTHR30383">
    <property type="entry name" value="THIOESTERASE 1/PROTEASE 1/LYSOPHOSPHOLIPASE L1"/>
    <property type="match status" value="1"/>
</dbReference>
<dbReference type="InterPro" id="IPR051532">
    <property type="entry name" value="Ester_Hydrolysis_Enzymes"/>
</dbReference>
<comment type="caution">
    <text evidence="2">The sequence shown here is derived from an EMBL/GenBank/DDBJ whole genome shotgun (WGS) entry which is preliminary data.</text>
</comment>
<dbReference type="PANTHER" id="PTHR30383:SF24">
    <property type="entry name" value="THIOESTERASE 1_PROTEASE 1_LYSOPHOSPHOLIPASE L1"/>
    <property type="match status" value="1"/>
</dbReference>
<gene>
    <name evidence="2" type="ORF">G3446_16465</name>
</gene>
<dbReference type="RefSeq" id="WP_164453924.1">
    <property type="nucleotide sequence ID" value="NZ_JAAIJQ010000052.1"/>
</dbReference>
<dbReference type="InterPro" id="IPR013830">
    <property type="entry name" value="SGNH_hydro"/>
</dbReference>
<dbReference type="Proteomes" id="UP000483379">
    <property type="component" value="Unassembled WGS sequence"/>
</dbReference>
<evidence type="ECO:0000259" key="1">
    <source>
        <dbReference type="Pfam" id="PF13472"/>
    </source>
</evidence>
<dbReference type="Pfam" id="PF13472">
    <property type="entry name" value="Lipase_GDSL_2"/>
    <property type="match status" value="1"/>
</dbReference>
<dbReference type="PROSITE" id="PS51257">
    <property type="entry name" value="PROKAR_LIPOPROTEIN"/>
    <property type="match status" value="1"/>
</dbReference>
<dbReference type="SUPFAM" id="SSF52266">
    <property type="entry name" value="SGNH hydrolase"/>
    <property type="match status" value="1"/>
</dbReference>
<dbReference type="EMBL" id="JAAIJQ010000052">
    <property type="protein sequence ID" value="NEV63460.1"/>
    <property type="molecule type" value="Genomic_DNA"/>
</dbReference>
<evidence type="ECO:0000313" key="2">
    <source>
        <dbReference type="EMBL" id="NEV63460.1"/>
    </source>
</evidence>
<dbReference type="CDD" id="cd01822">
    <property type="entry name" value="Lysophospholipase_L1_like"/>
    <property type="match status" value="1"/>
</dbReference>
<name>A0A6M0K137_9GAMM</name>